<name>A0ABW4CL55_9LACO</name>
<dbReference type="Proteomes" id="UP001597196">
    <property type="component" value="Unassembled WGS sequence"/>
</dbReference>
<comment type="similarity">
    <text evidence="1">Belongs to the asp23 family.</text>
</comment>
<gene>
    <name evidence="3" type="ORF">ACFQ4P_09350</name>
</gene>
<protein>
    <recommendedName>
        <fullName evidence="2">Stress response regulator gls24 homolog</fullName>
    </recommendedName>
</protein>
<keyword evidence="4" id="KW-1185">Reference proteome</keyword>
<evidence type="ECO:0000256" key="1">
    <source>
        <dbReference type="ARBA" id="ARBA00005721"/>
    </source>
</evidence>
<dbReference type="PANTHER" id="PTHR34297">
    <property type="entry name" value="HYPOTHETICAL CYTOSOLIC PROTEIN-RELATED"/>
    <property type="match status" value="1"/>
</dbReference>
<dbReference type="RefSeq" id="WP_125697340.1">
    <property type="nucleotide sequence ID" value="NZ_BOLQ01000013.1"/>
</dbReference>
<proteinExistence type="inferred from homology"/>
<sequence length="130" mass="14433">MQTITDNGLETLKSNSHLSFDNKVLEKIAAINAQDIDGLLGMEGSMVDSLAETFNQERQTKGIKAEVGEHQVAIDMNALLEYDADAQAIFDTLCAKLADAIDRMTGLQLVELNLHINDVLTRREWQQTTK</sequence>
<reference evidence="4" key="1">
    <citation type="journal article" date="2019" name="Int. J. Syst. Evol. Microbiol.">
        <title>The Global Catalogue of Microorganisms (GCM) 10K type strain sequencing project: providing services to taxonomists for standard genome sequencing and annotation.</title>
        <authorList>
            <consortium name="The Broad Institute Genomics Platform"/>
            <consortium name="The Broad Institute Genome Sequencing Center for Infectious Disease"/>
            <person name="Wu L."/>
            <person name="Ma J."/>
        </authorList>
    </citation>
    <scope>NUCLEOTIDE SEQUENCE [LARGE SCALE GENOMIC DNA]</scope>
    <source>
        <strain evidence="4">CCM 8980</strain>
    </source>
</reference>
<dbReference type="Pfam" id="PF03780">
    <property type="entry name" value="Asp23"/>
    <property type="match status" value="1"/>
</dbReference>
<evidence type="ECO:0000313" key="4">
    <source>
        <dbReference type="Proteomes" id="UP001597196"/>
    </source>
</evidence>
<comment type="caution">
    <text evidence="3">The sequence shown here is derived from an EMBL/GenBank/DDBJ whole genome shotgun (WGS) entry which is preliminary data.</text>
</comment>
<evidence type="ECO:0000313" key="3">
    <source>
        <dbReference type="EMBL" id="MFD1430451.1"/>
    </source>
</evidence>
<evidence type="ECO:0000256" key="2">
    <source>
        <dbReference type="ARBA" id="ARBA00039575"/>
    </source>
</evidence>
<dbReference type="EMBL" id="JBHTOC010000013">
    <property type="protein sequence ID" value="MFD1430451.1"/>
    <property type="molecule type" value="Genomic_DNA"/>
</dbReference>
<organism evidence="3 4">
    <name type="scientific">Lacticaseibacillus mingshuiensis</name>
    <dbReference type="NCBI Taxonomy" id="2799574"/>
    <lineage>
        <taxon>Bacteria</taxon>
        <taxon>Bacillati</taxon>
        <taxon>Bacillota</taxon>
        <taxon>Bacilli</taxon>
        <taxon>Lactobacillales</taxon>
        <taxon>Lactobacillaceae</taxon>
        <taxon>Lacticaseibacillus</taxon>
    </lineage>
</organism>
<dbReference type="InterPro" id="IPR005531">
    <property type="entry name" value="Asp23"/>
</dbReference>
<dbReference type="PANTHER" id="PTHR34297:SF3">
    <property type="entry name" value="ALKALINE SHOCK PROTEIN 23"/>
    <property type="match status" value="1"/>
</dbReference>
<accession>A0ABW4CL55</accession>